<dbReference type="Gene3D" id="3.40.190.10">
    <property type="entry name" value="Periplasmic binding protein-like II"/>
    <property type="match status" value="2"/>
</dbReference>
<keyword evidence="5" id="KW-1185">Reference proteome</keyword>
<dbReference type="PANTHER" id="PTHR35936">
    <property type="entry name" value="MEMBRANE-BOUND LYTIC MUREIN TRANSGLYCOSYLASE F"/>
    <property type="match status" value="1"/>
</dbReference>
<evidence type="ECO:0000313" key="4">
    <source>
        <dbReference type="EMBL" id="MBT9292069.1"/>
    </source>
</evidence>
<gene>
    <name evidence="4" type="ORF">KL771_21580</name>
</gene>
<name>A0A947GJP4_9HYPH</name>
<feature type="compositionally biased region" description="Low complexity" evidence="2">
    <location>
        <begin position="1"/>
        <end position="18"/>
    </location>
</feature>
<dbReference type="PANTHER" id="PTHR35936:SF35">
    <property type="entry name" value="L-CYSTINE-BINDING PROTEIN TCYJ"/>
    <property type="match status" value="1"/>
</dbReference>
<organism evidence="4 5">
    <name type="scientific">Prosthecodimorpha staleyi</name>
    <dbReference type="NCBI Taxonomy" id="2840188"/>
    <lineage>
        <taxon>Bacteria</taxon>
        <taxon>Pseudomonadati</taxon>
        <taxon>Pseudomonadota</taxon>
        <taxon>Alphaproteobacteria</taxon>
        <taxon>Hyphomicrobiales</taxon>
        <taxon>Ancalomicrobiaceae</taxon>
        <taxon>Prosthecodimorpha</taxon>
    </lineage>
</organism>
<dbReference type="AlphaFoldDB" id="A0A947GJP4"/>
<dbReference type="Proteomes" id="UP000766595">
    <property type="component" value="Unassembled WGS sequence"/>
</dbReference>
<feature type="domain" description="Solute-binding protein family 3/N-terminal" evidence="3">
    <location>
        <begin position="60"/>
        <end position="287"/>
    </location>
</feature>
<protein>
    <submittedName>
        <fullName evidence="4">Transporter substrate-binding domain-containing protein</fullName>
    </submittedName>
</protein>
<proteinExistence type="predicted"/>
<evidence type="ECO:0000259" key="3">
    <source>
        <dbReference type="SMART" id="SM00062"/>
    </source>
</evidence>
<dbReference type="SUPFAM" id="SSF53850">
    <property type="entry name" value="Periplasmic binding protein-like II"/>
    <property type="match status" value="1"/>
</dbReference>
<keyword evidence="1" id="KW-0732">Signal</keyword>
<sequence length="289" mass="31254">MAVAQAPGQPARPGAQPVDTGPAKPLAPTLKPSRPAGSAQLPNLWDPKRRPEKPTGDLGTIRFLTSGDFPPFNYLDSGGRLTGFNVDLARAICAELTAACTIQMRPFDDLVTAIGERRGDAIVAGLNIGSDLRAKLETTDAYLTMPGRFVAPKGTALTTTPEGLELRWISVVSGSAHEAFVLDSFPKSRVVAYPNEAAARDALRDGTVDVHFGDAVGLSFWLLGEASHNCCEFRGAPYLESNYFGDGLRISVTKGNKRLKQAFDYALHRLSEDGTIAELYFRYFPLGYY</sequence>
<feature type="region of interest" description="Disordered" evidence="2">
    <location>
        <begin position="1"/>
        <end position="59"/>
    </location>
</feature>
<feature type="compositionally biased region" description="Basic and acidic residues" evidence="2">
    <location>
        <begin position="46"/>
        <end position="55"/>
    </location>
</feature>
<evidence type="ECO:0000256" key="2">
    <source>
        <dbReference type="SAM" id="MobiDB-lite"/>
    </source>
</evidence>
<reference evidence="4 5" key="1">
    <citation type="submission" date="2021-06" db="EMBL/GenBank/DDBJ databases">
        <authorList>
            <person name="Grouzdev D.S."/>
            <person name="Koziaeva V."/>
        </authorList>
    </citation>
    <scope>NUCLEOTIDE SEQUENCE [LARGE SCALE GENOMIC DNA]</scope>
    <source>
        <strain evidence="4 5">22</strain>
    </source>
</reference>
<dbReference type="Pfam" id="PF00497">
    <property type="entry name" value="SBP_bac_3"/>
    <property type="match status" value="1"/>
</dbReference>
<dbReference type="RefSeq" id="WP_261970582.1">
    <property type="nucleotide sequence ID" value="NZ_JAHHZF010000011.1"/>
</dbReference>
<dbReference type="InterPro" id="IPR001638">
    <property type="entry name" value="Solute-binding_3/MltF_N"/>
</dbReference>
<evidence type="ECO:0000313" key="5">
    <source>
        <dbReference type="Proteomes" id="UP000766595"/>
    </source>
</evidence>
<evidence type="ECO:0000256" key="1">
    <source>
        <dbReference type="ARBA" id="ARBA00022729"/>
    </source>
</evidence>
<dbReference type="SMART" id="SM00062">
    <property type="entry name" value="PBPb"/>
    <property type="match status" value="1"/>
</dbReference>
<comment type="caution">
    <text evidence="4">The sequence shown here is derived from an EMBL/GenBank/DDBJ whole genome shotgun (WGS) entry which is preliminary data.</text>
</comment>
<dbReference type="EMBL" id="JAHHZF010000011">
    <property type="protein sequence ID" value="MBT9292069.1"/>
    <property type="molecule type" value="Genomic_DNA"/>
</dbReference>
<accession>A0A947GJP4</accession>